<accession>A0A2G9TNA9</accession>
<dbReference type="GO" id="GO:0016020">
    <property type="term" value="C:membrane"/>
    <property type="evidence" value="ECO:0007669"/>
    <property type="project" value="UniProtKB-SubCell"/>
</dbReference>
<dbReference type="InterPro" id="IPR011547">
    <property type="entry name" value="SLC26A/SulP_dom"/>
</dbReference>
<evidence type="ECO:0000313" key="7">
    <source>
        <dbReference type="EMBL" id="PIO59493.1"/>
    </source>
</evidence>
<dbReference type="Proteomes" id="UP000230423">
    <property type="component" value="Unassembled WGS sequence"/>
</dbReference>
<feature type="transmembrane region" description="Helical" evidence="5">
    <location>
        <begin position="126"/>
        <end position="143"/>
    </location>
</feature>
<feature type="transmembrane region" description="Helical" evidence="5">
    <location>
        <begin position="77"/>
        <end position="95"/>
    </location>
</feature>
<feature type="transmembrane region" description="Helical" evidence="5">
    <location>
        <begin position="164"/>
        <end position="182"/>
    </location>
</feature>
<evidence type="ECO:0000256" key="2">
    <source>
        <dbReference type="ARBA" id="ARBA00022692"/>
    </source>
</evidence>
<evidence type="ECO:0000256" key="5">
    <source>
        <dbReference type="SAM" id="Phobius"/>
    </source>
</evidence>
<name>A0A2G9TNA9_TELCI</name>
<keyword evidence="4 5" id="KW-0472">Membrane</keyword>
<dbReference type="EMBL" id="KZ357704">
    <property type="protein sequence ID" value="PIO59493.1"/>
    <property type="molecule type" value="Genomic_DNA"/>
</dbReference>
<evidence type="ECO:0000259" key="6">
    <source>
        <dbReference type="Pfam" id="PF00916"/>
    </source>
</evidence>
<dbReference type="GO" id="GO:0055085">
    <property type="term" value="P:transmembrane transport"/>
    <property type="evidence" value="ECO:0007669"/>
    <property type="project" value="InterPro"/>
</dbReference>
<comment type="subcellular location">
    <subcellularLocation>
        <location evidence="1">Membrane</location>
        <topology evidence="1">Multi-pass membrane protein</topology>
    </subcellularLocation>
</comment>
<dbReference type="OrthoDB" id="288203at2759"/>
<keyword evidence="8" id="KW-1185">Reference proteome</keyword>
<evidence type="ECO:0000256" key="3">
    <source>
        <dbReference type="ARBA" id="ARBA00022989"/>
    </source>
</evidence>
<protein>
    <submittedName>
        <fullName evidence="7">Inorganic anion transporter, SulP family</fullName>
    </submittedName>
</protein>
<dbReference type="PANTHER" id="PTHR11814">
    <property type="entry name" value="SULFATE TRANSPORTER"/>
    <property type="match status" value="1"/>
</dbReference>
<gene>
    <name evidence="7" type="ORF">TELCIR_19043</name>
</gene>
<evidence type="ECO:0000256" key="4">
    <source>
        <dbReference type="ARBA" id="ARBA00023136"/>
    </source>
</evidence>
<proteinExistence type="predicted"/>
<organism evidence="7 8">
    <name type="scientific">Teladorsagia circumcincta</name>
    <name type="common">Brown stomach worm</name>
    <name type="synonym">Ostertagia circumcincta</name>
    <dbReference type="NCBI Taxonomy" id="45464"/>
    <lineage>
        <taxon>Eukaryota</taxon>
        <taxon>Metazoa</taxon>
        <taxon>Ecdysozoa</taxon>
        <taxon>Nematoda</taxon>
        <taxon>Chromadorea</taxon>
        <taxon>Rhabditida</taxon>
        <taxon>Rhabditina</taxon>
        <taxon>Rhabditomorpha</taxon>
        <taxon>Strongyloidea</taxon>
        <taxon>Trichostrongylidae</taxon>
        <taxon>Teladorsagia</taxon>
    </lineage>
</organism>
<feature type="transmembrane region" description="Helical" evidence="5">
    <location>
        <begin position="45"/>
        <end position="65"/>
    </location>
</feature>
<reference evidence="7 8" key="1">
    <citation type="submission" date="2015-09" db="EMBL/GenBank/DDBJ databases">
        <title>Draft genome of the parasitic nematode Teladorsagia circumcincta isolate WARC Sus (inbred).</title>
        <authorList>
            <person name="Mitreva M."/>
        </authorList>
    </citation>
    <scope>NUCLEOTIDE SEQUENCE [LARGE SCALE GENOMIC DNA]</scope>
    <source>
        <strain evidence="7 8">S</strain>
    </source>
</reference>
<feature type="non-terminal residue" evidence="7">
    <location>
        <position position="1"/>
    </location>
</feature>
<feature type="domain" description="SLC26A/SulP transporter" evidence="6">
    <location>
        <begin position="2"/>
        <end position="196"/>
    </location>
</feature>
<dbReference type="Pfam" id="PF00916">
    <property type="entry name" value="Sulfate_transp"/>
    <property type="match status" value="1"/>
</dbReference>
<evidence type="ECO:0000256" key="1">
    <source>
        <dbReference type="ARBA" id="ARBA00004141"/>
    </source>
</evidence>
<keyword evidence="2 5" id="KW-0812">Transmembrane</keyword>
<sequence>SFAVVALMAGVANDKILVSHGGGMVDFTQNSSHYDVSVHYDVTPIQIATTLTFAIGIWQILCGLLRLQFVMTYFSDPLVSGFTTGAAVHVLLAQIDDIMGVQVPKASGIGYIFVRIYDLAIRVPQVNVTTLVISIISIAFLYVGKEFFSPFLSKRVHLKVPIPYELILVAVAAALSAIFSWHDNSSVEIVGDIPAG</sequence>
<dbReference type="AlphaFoldDB" id="A0A2G9TNA9"/>
<dbReference type="InterPro" id="IPR001902">
    <property type="entry name" value="SLC26A/SulP_fam"/>
</dbReference>
<keyword evidence="3 5" id="KW-1133">Transmembrane helix</keyword>
<evidence type="ECO:0000313" key="8">
    <source>
        <dbReference type="Proteomes" id="UP000230423"/>
    </source>
</evidence>